<dbReference type="InterPro" id="IPR036249">
    <property type="entry name" value="Thioredoxin-like_sf"/>
</dbReference>
<keyword evidence="2" id="KW-0285">Flavoprotein</keyword>
<evidence type="ECO:0000313" key="8">
    <source>
        <dbReference type="Proteomes" id="UP001222325"/>
    </source>
</evidence>
<dbReference type="InterPro" id="IPR036188">
    <property type="entry name" value="FAD/NAD-bd_sf"/>
</dbReference>
<keyword evidence="3" id="KW-0274">FAD</keyword>
<dbReference type="Gene3D" id="3.30.9.10">
    <property type="entry name" value="D-Amino Acid Oxidase, subunit A, domain 2"/>
    <property type="match status" value="1"/>
</dbReference>
<dbReference type="Pfam" id="PF01494">
    <property type="entry name" value="FAD_binding_3"/>
    <property type="match status" value="1"/>
</dbReference>
<dbReference type="Pfam" id="PF07976">
    <property type="entry name" value="Phe_hydrox_dim"/>
    <property type="match status" value="2"/>
</dbReference>
<evidence type="ECO:0000256" key="2">
    <source>
        <dbReference type="ARBA" id="ARBA00022630"/>
    </source>
</evidence>
<dbReference type="Proteomes" id="UP001222325">
    <property type="component" value="Unassembled WGS sequence"/>
</dbReference>
<dbReference type="EMBL" id="JARJCN010000004">
    <property type="protein sequence ID" value="KAJ7101316.1"/>
    <property type="molecule type" value="Genomic_DNA"/>
</dbReference>
<dbReference type="PANTHER" id="PTHR43004">
    <property type="entry name" value="TRK SYSTEM POTASSIUM UPTAKE PROTEIN"/>
    <property type="match status" value="1"/>
</dbReference>
<dbReference type="PANTHER" id="PTHR43004:SF4">
    <property type="entry name" value="FAD-BINDING DOMAIN-CONTAINING PROTEIN"/>
    <property type="match status" value="1"/>
</dbReference>
<evidence type="ECO:0000256" key="4">
    <source>
        <dbReference type="ARBA" id="ARBA00023002"/>
    </source>
</evidence>
<dbReference type="GO" id="GO:0016709">
    <property type="term" value="F:oxidoreductase activity, acting on paired donors, with incorporation or reduction of molecular oxygen, NAD(P)H as one donor, and incorporation of one atom of oxygen"/>
    <property type="evidence" value="ECO:0007669"/>
    <property type="project" value="UniProtKB-ARBA"/>
</dbReference>
<keyword evidence="4" id="KW-0560">Oxidoreductase</keyword>
<organism evidence="7 8">
    <name type="scientific">Mycena belliarum</name>
    <dbReference type="NCBI Taxonomy" id="1033014"/>
    <lineage>
        <taxon>Eukaryota</taxon>
        <taxon>Fungi</taxon>
        <taxon>Dikarya</taxon>
        <taxon>Basidiomycota</taxon>
        <taxon>Agaricomycotina</taxon>
        <taxon>Agaricomycetes</taxon>
        <taxon>Agaricomycetidae</taxon>
        <taxon>Agaricales</taxon>
        <taxon>Marasmiineae</taxon>
        <taxon>Mycenaceae</taxon>
        <taxon>Mycena</taxon>
    </lineage>
</organism>
<feature type="domain" description="Phenol hydroxylase-like C-terminal dimerisation" evidence="6">
    <location>
        <begin position="606"/>
        <end position="653"/>
    </location>
</feature>
<feature type="domain" description="Phenol hydroxylase-like C-terminal dimerisation" evidence="6">
    <location>
        <begin position="417"/>
        <end position="534"/>
    </location>
</feature>
<comment type="caution">
    <text evidence="7">The sequence shown here is derived from an EMBL/GenBank/DDBJ whole genome shotgun (WGS) entry which is preliminary data.</text>
</comment>
<dbReference type="AlphaFoldDB" id="A0AAD6UF20"/>
<accession>A0AAD6UF20</accession>
<dbReference type="GO" id="GO:0071949">
    <property type="term" value="F:FAD binding"/>
    <property type="evidence" value="ECO:0007669"/>
    <property type="project" value="InterPro"/>
</dbReference>
<dbReference type="SUPFAM" id="SSF54373">
    <property type="entry name" value="FAD-linked reductases, C-terminal domain"/>
    <property type="match status" value="1"/>
</dbReference>
<evidence type="ECO:0000259" key="6">
    <source>
        <dbReference type="Pfam" id="PF07976"/>
    </source>
</evidence>
<dbReference type="PRINTS" id="PR00420">
    <property type="entry name" value="RNGMNOXGNASE"/>
</dbReference>
<dbReference type="SUPFAM" id="SSF51905">
    <property type="entry name" value="FAD/NAD(P)-binding domain"/>
    <property type="match status" value="1"/>
</dbReference>
<dbReference type="InterPro" id="IPR050641">
    <property type="entry name" value="RIFMO-like"/>
</dbReference>
<dbReference type="InterPro" id="IPR038220">
    <property type="entry name" value="PHOX_C_sf"/>
</dbReference>
<dbReference type="Gene3D" id="3.50.50.60">
    <property type="entry name" value="FAD/NAD(P)-binding domain"/>
    <property type="match status" value="1"/>
</dbReference>
<dbReference type="InterPro" id="IPR002938">
    <property type="entry name" value="FAD-bd"/>
</dbReference>
<protein>
    <submittedName>
        <fullName evidence="7">FAD binding domain-containing protein</fullName>
    </submittedName>
</protein>
<reference evidence="7" key="1">
    <citation type="submission" date="2023-03" db="EMBL/GenBank/DDBJ databases">
        <title>Massive genome expansion in bonnet fungi (Mycena s.s.) driven by repeated elements and novel gene families across ecological guilds.</title>
        <authorList>
            <consortium name="Lawrence Berkeley National Laboratory"/>
            <person name="Harder C.B."/>
            <person name="Miyauchi S."/>
            <person name="Viragh M."/>
            <person name="Kuo A."/>
            <person name="Thoen E."/>
            <person name="Andreopoulos B."/>
            <person name="Lu D."/>
            <person name="Skrede I."/>
            <person name="Drula E."/>
            <person name="Henrissat B."/>
            <person name="Morin E."/>
            <person name="Kohler A."/>
            <person name="Barry K."/>
            <person name="LaButti K."/>
            <person name="Morin E."/>
            <person name="Salamov A."/>
            <person name="Lipzen A."/>
            <person name="Mereny Z."/>
            <person name="Hegedus B."/>
            <person name="Baldrian P."/>
            <person name="Stursova M."/>
            <person name="Weitz H."/>
            <person name="Taylor A."/>
            <person name="Grigoriev I.V."/>
            <person name="Nagy L.G."/>
            <person name="Martin F."/>
            <person name="Kauserud H."/>
        </authorList>
    </citation>
    <scope>NUCLEOTIDE SEQUENCE</scope>
    <source>
        <strain evidence="7">CBHHK173m</strain>
    </source>
</reference>
<comment type="similarity">
    <text evidence="1">Belongs to the PheA/TfdB FAD monooxygenase family.</text>
</comment>
<proteinExistence type="inferred from homology"/>
<keyword evidence="8" id="KW-1185">Reference proteome</keyword>
<sequence>MSQHMQTTSSYATTFEDPEYVHPVLIAGAGPAGTLLAFCLAKMGVRPLIVDSNPFTDHEYGRGDALLCRTVEVMKSLGVGETMIAAGNPIYERTYWDMAANPPACKTISDFFPAALDIEYLYALAIRQGLVETILSDGTKELTGAIVHRPWAVIDTRLDADDPENGPVVATLKSQYGETREIKARYVVGCDGGHSKVRRSLEKYDVTLNGDAHDSVWSAMDVVGYKTDFPDINKVAIVAGQHGAIMIIPREDINGMNCMRFYCELERDKEPSLEDVVATVHKVFSPYKFSWEAVNWFTIYTVAQRIASKFDVSDRIFLAGDAAHLHSPKGGLGMNTSLQDTHNLAVKLALVETGVAKRSILSTYSLERRMVAAHLVHMDQELIQVYAAHGKSEDPADLQKLLAFQAQHFAFQAGTNITYAPNALVDGAAPPHAPSAMAKLIGTEGLVVGRRLLPAPVKRFSDGTPVRILDAAPCDGRFTVFVCVGDLNAPGKADALAALSDTYHRAGGLYARLAGKGKGDVLRVVRVTTTPTQSADAVALLHGRLGLRTSSAVAGTSTPALFDTAALYSDDVAILSPYVAANAPAAATAATDVLSQKVAAGILLNPVHQKWDIDVESGGLVVVRPDGHVGTLARAMDVKAWERVEKYFEGFLVL</sequence>
<evidence type="ECO:0000256" key="3">
    <source>
        <dbReference type="ARBA" id="ARBA00022827"/>
    </source>
</evidence>
<dbReference type="SUPFAM" id="SSF52833">
    <property type="entry name" value="Thioredoxin-like"/>
    <property type="match status" value="2"/>
</dbReference>
<feature type="domain" description="FAD-binding" evidence="5">
    <location>
        <begin position="23"/>
        <end position="377"/>
    </location>
</feature>
<name>A0AAD6UF20_9AGAR</name>
<evidence type="ECO:0000256" key="1">
    <source>
        <dbReference type="ARBA" id="ARBA00007801"/>
    </source>
</evidence>
<gene>
    <name evidence="7" type="ORF">B0H15DRAFT_815649</name>
</gene>
<dbReference type="InterPro" id="IPR012941">
    <property type="entry name" value="Phe_hydrox_C_dim_dom"/>
</dbReference>
<evidence type="ECO:0000313" key="7">
    <source>
        <dbReference type="EMBL" id="KAJ7101316.1"/>
    </source>
</evidence>
<evidence type="ECO:0000259" key="5">
    <source>
        <dbReference type="Pfam" id="PF01494"/>
    </source>
</evidence>
<dbReference type="Gene3D" id="3.40.30.20">
    <property type="match status" value="1"/>
</dbReference>